<feature type="chain" id="PRO_5003868344" description="Superoxide dismutase copper/zinc binding domain-containing protein" evidence="1">
    <location>
        <begin position="20"/>
        <end position="253"/>
    </location>
</feature>
<dbReference type="AlphaFoldDB" id="K3X2T7"/>
<evidence type="ECO:0008006" key="4">
    <source>
        <dbReference type="Google" id="ProtNLM"/>
    </source>
</evidence>
<dbReference type="VEuPathDB" id="FungiDB:PYU1_G011510"/>
<organism evidence="2 3">
    <name type="scientific">Globisporangium ultimum (strain ATCC 200006 / CBS 805.95 / DAOM BR144)</name>
    <name type="common">Pythium ultimum</name>
    <dbReference type="NCBI Taxonomy" id="431595"/>
    <lineage>
        <taxon>Eukaryota</taxon>
        <taxon>Sar</taxon>
        <taxon>Stramenopiles</taxon>
        <taxon>Oomycota</taxon>
        <taxon>Peronosporomycetes</taxon>
        <taxon>Pythiales</taxon>
        <taxon>Pythiaceae</taxon>
        <taxon>Globisporangium</taxon>
    </lineage>
</organism>
<dbReference type="eggNOG" id="ENOG502SH2C">
    <property type="taxonomic scope" value="Eukaryota"/>
</dbReference>
<reference evidence="3" key="1">
    <citation type="journal article" date="2010" name="Genome Biol.">
        <title>Genome sequence of the necrotrophic plant pathogen Pythium ultimum reveals original pathogenicity mechanisms and effector repertoire.</title>
        <authorList>
            <person name="Levesque C.A."/>
            <person name="Brouwer H."/>
            <person name="Cano L."/>
            <person name="Hamilton J.P."/>
            <person name="Holt C."/>
            <person name="Huitema E."/>
            <person name="Raffaele S."/>
            <person name="Robideau G.P."/>
            <person name="Thines M."/>
            <person name="Win J."/>
            <person name="Zerillo M.M."/>
            <person name="Beakes G.W."/>
            <person name="Boore J.L."/>
            <person name="Busam D."/>
            <person name="Dumas B."/>
            <person name="Ferriera S."/>
            <person name="Fuerstenberg S.I."/>
            <person name="Gachon C.M."/>
            <person name="Gaulin E."/>
            <person name="Govers F."/>
            <person name="Grenville-Briggs L."/>
            <person name="Horner N."/>
            <person name="Hostetler J."/>
            <person name="Jiang R.H."/>
            <person name="Johnson J."/>
            <person name="Krajaejun T."/>
            <person name="Lin H."/>
            <person name="Meijer H.J."/>
            <person name="Moore B."/>
            <person name="Morris P."/>
            <person name="Phuntmart V."/>
            <person name="Puiu D."/>
            <person name="Shetty J."/>
            <person name="Stajich J.E."/>
            <person name="Tripathy S."/>
            <person name="Wawra S."/>
            <person name="van West P."/>
            <person name="Whitty B.R."/>
            <person name="Coutinho P.M."/>
            <person name="Henrissat B."/>
            <person name="Martin F."/>
            <person name="Thomas P.D."/>
            <person name="Tyler B.M."/>
            <person name="De Vries R.P."/>
            <person name="Kamoun S."/>
            <person name="Yandell M."/>
            <person name="Tisserat N."/>
            <person name="Buell C.R."/>
        </authorList>
    </citation>
    <scope>NUCLEOTIDE SEQUENCE</scope>
    <source>
        <strain evidence="3">DAOM:BR144</strain>
    </source>
</reference>
<reference evidence="2" key="3">
    <citation type="submission" date="2015-02" db="UniProtKB">
        <authorList>
            <consortium name="EnsemblProtists"/>
        </authorList>
    </citation>
    <scope>IDENTIFICATION</scope>
    <source>
        <strain evidence="2">DAOM BR144</strain>
    </source>
</reference>
<dbReference type="OMA" id="RATGNHY"/>
<dbReference type="STRING" id="431595.K3X2T7"/>
<dbReference type="HOGENOM" id="CLU_062735_0_0_1"/>
<dbReference type="SUPFAM" id="SSF49329">
    <property type="entry name" value="Cu,Zn superoxide dismutase-like"/>
    <property type="match status" value="1"/>
</dbReference>
<name>K3X2T7_GLOUD</name>
<dbReference type="InterPro" id="IPR036423">
    <property type="entry name" value="SOD-like_Cu/Zn_dom_sf"/>
</dbReference>
<feature type="signal peptide" evidence="1">
    <location>
        <begin position="1"/>
        <end position="19"/>
    </location>
</feature>
<dbReference type="InParanoid" id="K3X2T7"/>
<dbReference type="EnsemblProtists" id="PYU1_T011536">
    <property type="protein sequence ID" value="PYU1_T011536"/>
    <property type="gene ID" value="PYU1_G011510"/>
</dbReference>
<dbReference type="GO" id="GO:0046872">
    <property type="term" value="F:metal ion binding"/>
    <property type="evidence" value="ECO:0007669"/>
    <property type="project" value="InterPro"/>
</dbReference>
<evidence type="ECO:0000313" key="3">
    <source>
        <dbReference type="Proteomes" id="UP000019132"/>
    </source>
</evidence>
<dbReference type="Gene3D" id="2.60.40.200">
    <property type="entry name" value="Superoxide dismutase, copper/zinc binding domain"/>
    <property type="match status" value="1"/>
</dbReference>
<sequence>MKLSCIVVLAAALSAMAAAAAPAETPKTQTVYAFDRSSAAGIEGAITIRHGDDTEAAWILASLDFRDLDLDGVRASDPQCKTLKEFKLFQYHIHVHWNASPASKTSDAFAGCGKPVTGNHYDPDKACGPSSEFAGTPACDGKAAKYVCTPEAYAKDPRVCEKGDLSGKLGNLMLGDNAFVNAEWKDPHFPSALERKPHWSIVLHAVCGTATPRVACAVGVETEQSAAEDDKDKVVKNTEVYDAGVEWIDELRG</sequence>
<keyword evidence="3" id="KW-1185">Reference proteome</keyword>
<evidence type="ECO:0000256" key="1">
    <source>
        <dbReference type="SAM" id="SignalP"/>
    </source>
</evidence>
<dbReference type="GO" id="GO:0006801">
    <property type="term" value="P:superoxide metabolic process"/>
    <property type="evidence" value="ECO:0007669"/>
    <property type="project" value="InterPro"/>
</dbReference>
<accession>K3X2T7</accession>
<dbReference type="Proteomes" id="UP000019132">
    <property type="component" value="Unassembled WGS sequence"/>
</dbReference>
<dbReference type="EMBL" id="GL376571">
    <property type="status" value="NOT_ANNOTATED_CDS"/>
    <property type="molecule type" value="Genomic_DNA"/>
</dbReference>
<reference evidence="3" key="2">
    <citation type="submission" date="2010-04" db="EMBL/GenBank/DDBJ databases">
        <authorList>
            <person name="Buell R."/>
            <person name="Hamilton J."/>
            <person name="Hostetler J."/>
        </authorList>
    </citation>
    <scope>NUCLEOTIDE SEQUENCE [LARGE SCALE GENOMIC DNA]</scope>
    <source>
        <strain evidence="3">DAOM:BR144</strain>
    </source>
</reference>
<proteinExistence type="predicted"/>
<protein>
    <recommendedName>
        <fullName evidence="4">Superoxide dismutase copper/zinc binding domain-containing protein</fullName>
    </recommendedName>
</protein>
<evidence type="ECO:0000313" key="2">
    <source>
        <dbReference type="EnsemblProtists" id="PYU1_T011536"/>
    </source>
</evidence>
<keyword evidence="1" id="KW-0732">Signal</keyword>